<comment type="caution">
    <text evidence="8">The sequence shown here is derived from an EMBL/GenBank/DDBJ whole genome shotgun (WGS) entry which is preliminary data.</text>
</comment>
<proteinExistence type="inferred from homology"/>
<keyword evidence="3" id="KW-0238">DNA-binding</keyword>
<dbReference type="Pfam" id="PF09696">
    <property type="entry name" value="Ctf8"/>
    <property type="match status" value="1"/>
</dbReference>
<comment type="similarity">
    <text evidence="6">Belongs to the CTF8 family.</text>
</comment>
<reference evidence="8" key="1">
    <citation type="journal article" date="2021" name="Nat. Commun.">
        <title>Genetic determinants of endophytism in the Arabidopsis root mycobiome.</title>
        <authorList>
            <person name="Mesny F."/>
            <person name="Miyauchi S."/>
            <person name="Thiergart T."/>
            <person name="Pickel B."/>
            <person name="Atanasova L."/>
            <person name="Karlsson M."/>
            <person name="Huettel B."/>
            <person name="Barry K.W."/>
            <person name="Haridas S."/>
            <person name="Chen C."/>
            <person name="Bauer D."/>
            <person name="Andreopoulos W."/>
            <person name="Pangilinan J."/>
            <person name="LaButti K."/>
            <person name="Riley R."/>
            <person name="Lipzen A."/>
            <person name="Clum A."/>
            <person name="Drula E."/>
            <person name="Henrissat B."/>
            <person name="Kohler A."/>
            <person name="Grigoriev I.V."/>
            <person name="Martin F.M."/>
            <person name="Hacquard S."/>
        </authorList>
    </citation>
    <scope>NUCLEOTIDE SEQUENCE</scope>
    <source>
        <strain evidence="8">MPI-SDFR-AT-0120</strain>
    </source>
</reference>
<evidence type="ECO:0000313" key="9">
    <source>
        <dbReference type="Proteomes" id="UP000813461"/>
    </source>
</evidence>
<dbReference type="OrthoDB" id="121932at2759"/>
<keyword evidence="5" id="KW-0131">Cell cycle</keyword>
<organism evidence="8 9">
    <name type="scientific">Paraphoma chrysanthemicola</name>
    <dbReference type="NCBI Taxonomy" id="798071"/>
    <lineage>
        <taxon>Eukaryota</taxon>
        <taxon>Fungi</taxon>
        <taxon>Dikarya</taxon>
        <taxon>Ascomycota</taxon>
        <taxon>Pezizomycotina</taxon>
        <taxon>Dothideomycetes</taxon>
        <taxon>Pleosporomycetidae</taxon>
        <taxon>Pleosporales</taxon>
        <taxon>Pleosporineae</taxon>
        <taxon>Phaeosphaeriaceae</taxon>
        <taxon>Paraphoma</taxon>
    </lineage>
</organism>
<evidence type="ECO:0000256" key="1">
    <source>
        <dbReference type="ARBA" id="ARBA00004123"/>
    </source>
</evidence>
<sequence length="163" mass="17857">MPVVPLHPRPLSQLTSTENPLPQLLHTPSGLAILELQGTFHFPPSSDPTASTQVGKLVFPLYNPALSDPSDTKWMKRVYMYVGKGQRMTGECKKLGKPLAVVRKREHKVVDDDVDMEGGNGKGEGVEDGEGGKEEELEIVEVVRYKIVFSHRPEPVGGGEEGE</sequence>
<dbReference type="GO" id="GO:0003677">
    <property type="term" value="F:DNA binding"/>
    <property type="evidence" value="ECO:0007669"/>
    <property type="project" value="UniProtKB-KW"/>
</dbReference>
<evidence type="ECO:0000256" key="3">
    <source>
        <dbReference type="ARBA" id="ARBA00023125"/>
    </source>
</evidence>
<evidence type="ECO:0000256" key="4">
    <source>
        <dbReference type="ARBA" id="ARBA00023242"/>
    </source>
</evidence>
<name>A0A8K0R8T5_9PLEO</name>
<dbReference type="GO" id="GO:0031390">
    <property type="term" value="C:Ctf18 RFC-like complex"/>
    <property type="evidence" value="ECO:0007669"/>
    <property type="project" value="InterPro"/>
</dbReference>
<feature type="region of interest" description="Disordered" evidence="7">
    <location>
        <begin position="113"/>
        <end position="134"/>
    </location>
</feature>
<dbReference type="GO" id="GO:0006260">
    <property type="term" value="P:DNA replication"/>
    <property type="evidence" value="ECO:0007669"/>
    <property type="project" value="UniProtKB-KW"/>
</dbReference>
<evidence type="ECO:0000256" key="6">
    <source>
        <dbReference type="ARBA" id="ARBA00038447"/>
    </source>
</evidence>
<dbReference type="PANTHER" id="PTHR28605">
    <property type="entry name" value="CTF8, CHROMOSOME TRANSMISSION FIDELITY FACTOR 8 HOMOLOG (S. CEREVISIAE)"/>
    <property type="match status" value="1"/>
</dbReference>
<dbReference type="PANTHER" id="PTHR28605:SF1">
    <property type="entry name" value="CHROMOSOME TRANSMISSION FIDELITY FACTOR 8"/>
    <property type="match status" value="1"/>
</dbReference>
<feature type="region of interest" description="Disordered" evidence="7">
    <location>
        <begin position="1"/>
        <end position="21"/>
    </location>
</feature>
<evidence type="ECO:0000256" key="5">
    <source>
        <dbReference type="ARBA" id="ARBA00023306"/>
    </source>
</evidence>
<keyword evidence="9" id="KW-1185">Reference proteome</keyword>
<keyword evidence="2" id="KW-0235">DNA replication</keyword>
<comment type="subcellular location">
    <subcellularLocation>
        <location evidence="1">Nucleus</location>
    </subcellularLocation>
</comment>
<evidence type="ECO:0000256" key="7">
    <source>
        <dbReference type="SAM" id="MobiDB-lite"/>
    </source>
</evidence>
<dbReference type="Proteomes" id="UP000813461">
    <property type="component" value="Unassembled WGS sequence"/>
</dbReference>
<protein>
    <submittedName>
        <fullName evidence="8">Chromosome transmission fidelity protein 8</fullName>
    </submittedName>
</protein>
<gene>
    <name evidence="8" type="ORF">FB567DRAFT_546571</name>
</gene>
<evidence type="ECO:0000256" key="2">
    <source>
        <dbReference type="ARBA" id="ARBA00022705"/>
    </source>
</evidence>
<dbReference type="InterPro" id="IPR018607">
    <property type="entry name" value="Ctf8"/>
</dbReference>
<evidence type="ECO:0000313" key="8">
    <source>
        <dbReference type="EMBL" id="KAH7090364.1"/>
    </source>
</evidence>
<dbReference type="EMBL" id="JAGMVJ010000005">
    <property type="protein sequence ID" value="KAH7090364.1"/>
    <property type="molecule type" value="Genomic_DNA"/>
</dbReference>
<dbReference type="GO" id="GO:0007064">
    <property type="term" value="P:mitotic sister chromatid cohesion"/>
    <property type="evidence" value="ECO:0007669"/>
    <property type="project" value="InterPro"/>
</dbReference>
<dbReference type="AlphaFoldDB" id="A0A8K0R8T5"/>
<accession>A0A8K0R8T5</accession>
<keyword evidence="4" id="KW-0539">Nucleus</keyword>